<reference evidence="2 3" key="1">
    <citation type="submission" date="2019-08" db="EMBL/GenBank/DDBJ databases">
        <title>Bradyrhizobium hipponensis sp. nov., a rhizobium isolated from a Lupinus angustifolius root nodule in Tunisia.</title>
        <authorList>
            <person name="Off K."/>
            <person name="Rejili M."/>
            <person name="Mars M."/>
            <person name="Brachmann A."/>
            <person name="Marin M."/>
        </authorList>
    </citation>
    <scope>NUCLEOTIDE SEQUENCE [LARGE SCALE GENOMIC DNA]</scope>
    <source>
        <strain evidence="2 3">CTAW11</strain>
    </source>
</reference>
<dbReference type="Gene3D" id="1.10.540.10">
    <property type="entry name" value="Acyl-CoA dehydrogenase/oxidase, N-terminal domain"/>
    <property type="match status" value="1"/>
</dbReference>
<dbReference type="SUPFAM" id="SSF56645">
    <property type="entry name" value="Acyl-CoA dehydrogenase NM domain-like"/>
    <property type="match status" value="1"/>
</dbReference>
<accession>A0A5S4WWX4</accession>
<dbReference type="EMBL" id="VSSR01000016">
    <property type="protein sequence ID" value="TYL85847.1"/>
    <property type="molecule type" value="Genomic_DNA"/>
</dbReference>
<sequence>MTTVAIGGSILSSEIRAWLDHDALLFDRVSHGASAIVPTLGRAGLFGIGVPRHLGGDGATLADGVRAIAAVSARSLTAGFVFWGHRTFIEYLLQSPNARLREKLLPDLLAGRRAGATGLSNAMKFLNGLEALQVTASRRDGTLCLDGKLPWVTNLRKEGFDVAAAVQDDDSKPAFIVSLSSDDDGLVRTADLDLMAMRASNTAAIAIDRLAINEDRIIHPNAGNWLPRVRPAFLGLQCGMSIGLAHRSLCEVDSLIGNGGVLAAAATGLTAELAALEEQLLSPLDGPFFIEQPVALFQLRIRLAEIVNQSLQLELGATGGKAYLSAPGEGYQRRLRESAFIPVVTPSLVQLETVIEAHRRRAAEREIA</sequence>
<dbReference type="GO" id="GO:0050660">
    <property type="term" value="F:flavin adenine dinucleotide binding"/>
    <property type="evidence" value="ECO:0007669"/>
    <property type="project" value="InterPro"/>
</dbReference>
<dbReference type="InterPro" id="IPR009100">
    <property type="entry name" value="AcylCoA_DH/oxidase_NM_dom_sf"/>
</dbReference>
<dbReference type="Proteomes" id="UP000324853">
    <property type="component" value="Unassembled WGS sequence"/>
</dbReference>
<evidence type="ECO:0000313" key="3">
    <source>
        <dbReference type="Proteomes" id="UP000324853"/>
    </source>
</evidence>
<dbReference type="AlphaFoldDB" id="A0A5S4WWX4"/>
<keyword evidence="3" id="KW-1185">Reference proteome</keyword>
<dbReference type="PANTHER" id="PTHR43884">
    <property type="entry name" value="ACYL-COA DEHYDROGENASE"/>
    <property type="match status" value="1"/>
</dbReference>
<evidence type="ECO:0000259" key="1">
    <source>
        <dbReference type="Pfam" id="PF02771"/>
    </source>
</evidence>
<organism evidence="2 3">
    <name type="scientific">Bradyrhizobium cytisi</name>
    <dbReference type="NCBI Taxonomy" id="515489"/>
    <lineage>
        <taxon>Bacteria</taxon>
        <taxon>Pseudomonadati</taxon>
        <taxon>Pseudomonadota</taxon>
        <taxon>Alphaproteobacteria</taxon>
        <taxon>Hyphomicrobiales</taxon>
        <taxon>Nitrobacteraceae</taxon>
        <taxon>Bradyrhizobium</taxon>
    </lineage>
</organism>
<proteinExistence type="predicted"/>
<dbReference type="InterPro" id="IPR046373">
    <property type="entry name" value="Acyl-CoA_Oxase/DH_mid-dom_sf"/>
</dbReference>
<comment type="caution">
    <text evidence="2">The sequence shown here is derived from an EMBL/GenBank/DDBJ whole genome shotgun (WGS) entry which is preliminary data.</text>
</comment>
<dbReference type="InterPro" id="IPR037069">
    <property type="entry name" value="AcylCoA_DH/ox_N_sf"/>
</dbReference>
<evidence type="ECO:0000313" key="2">
    <source>
        <dbReference type="EMBL" id="TYL85847.1"/>
    </source>
</evidence>
<protein>
    <submittedName>
        <fullName evidence="2">Acyl-CoA dehydrogenase</fullName>
    </submittedName>
</protein>
<dbReference type="RefSeq" id="WP_148750678.1">
    <property type="nucleotide sequence ID" value="NZ_VSSR01000016.1"/>
</dbReference>
<dbReference type="OrthoDB" id="2564795at2"/>
<dbReference type="PANTHER" id="PTHR43884:SF12">
    <property type="entry name" value="ISOVALERYL-COA DEHYDROGENASE, MITOCHONDRIAL-RELATED"/>
    <property type="match status" value="1"/>
</dbReference>
<dbReference type="InterPro" id="IPR013786">
    <property type="entry name" value="AcylCoA_DH/ox_N"/>
</dbReference>
<dbReference type="Pfam" id="PF02771">
    <property type="entry name" value="Acyl-CoA_dh_N"/>
    <property type="match status" value="1"/>
</dbReference>
<name>A0A5S4WWX4_9BRAD</name>
<dbReference type="GO" id="GO:0003995">
    <property type="term" value="F:acyl-CoA dehydrogenase activity"/>
    <property type="evidence" value="ECO:0007669"/>
    <property type="project" value="TreeGrafter"/>
</dbReference>
<dbReference type="Gene3D" id="2.40.110.10">
    <property type="entry name" value="Butyryl-CoA Dehydrogenase, subunit A, domain 2"/>
    <property type="match status" value="1"/>
</dbReference>
<feature type="domain" description="Acyl-CoA dehydrogenase/oxidase N-terminal" evidence="1">
    <location>
        <begin position="34"/>
        <end position="111"/>
    </location>
</feature>
<gene>
    <name evidence="2" type="ORF">FXB38_09910</name>
</gene>